<evidence type="ECO:0000313" key="4">
    <source>
        <dbReference type="EMBL" id="MPM88114.1"/>
    </source>
</evidence>
<dbReference type="SUPFAM" id="SSF51735">
    <property type="entry name" value="NAD(P)-binding Rossmann-fold domains"/>
    <property type="match status" value="1"/>
</dbReference>
<protein>
    <submittedName>
        <fullName evidence="4">Alanine dehydrogenase</fullName>
        <ecNumber evidence="4">1.4.1.1</ecNumber>
    </submittedName>
</protein>
<dbReference type="PANTHER" id="PTHR42795:SF1">
    <property type="entry name" value="ALANINE DEHYDROGENASE"/>
    <property type="match status" value="1"/>
</dbReference>
<dbReference type="EC" id="1.4.1.1" evidence="4"/>
<dbReference type="AlphaFoldDB" id="A0A645DF82"/>
<keyword evidence="1 4" id="KW-0560">Oxidoreductase</keyword>
<organism evidence="4">
    <name type="scientific">bioreactor metagenome</name>
    <dbReference type="NCBI Taxonomy" id="1076179"/>
    <lineage>
        <taxon>unclassified sequences</taxon>
        <taxon>metagenomes</taxon>
        <taxon>ecological metagenomes</taxon>
    </lineage>
</organism>
<sequence length="305" mass="34179">MIYKVKEILPQEYKYMREGLIVFTYIHSNSNLEMTQELLKHKIIGIAYEDVEDKDGRFPLLKPMSELAGKGGFLAALYYGQSVHGGKGILLNRVCGIATPVVTIIGCGESGTGAAELAASFGNNVKMLDVNKQNMDYAKDKLPSNVEFLFSNRTNLLRCLKETDVLMNCILWNKTRKDHLVYKEDLRLMKKGSIIIDVACDHNGAIETSHSTTHDDPIYYEEGIMHYCVDNIPSAFSHTASISLSNATLPYAMQIADKGCEKALKDNKYLLKGLTCYHGKLTLEETAKKHNLELTSHDKIVEQFC</sequence>
<gene>
    <name evidence="4" type="primary">ald_16</name>
    <name evidence="4" type="ORF">SDC9_135215</name>
</gene>
<proteinExistence type="predicted"/>
<dbReference type="Pfam" id="PF05222">
    <property type="entry name" value="AlaDh_PNT_N"/>
    <property type="match status" value="1"/>
</dbReference>
<feature type="domain" description="Alanine dehydrogenase/pyridine nucleotide transhydrogenase NAD(H)-binding" evidence="2">
    <location>
        <begin position="80"/>
        <end position="228"/>
    </location>
</feature>
<dbReference type="GO" id="GO:0005886">
    <property type="term" value="C:plasma membrane"/>
    <property type="evidence" value="ECO:0007669"/>
    <property type="project" value="TreeGrafter"/>
</dbReference>
<dbReference type="Gene3D" id="3.40.50.720">
    <property type="entry name" value="NAD(P)-binding Rossmann-like Domain"/>
    <property type="match status" value="2"/>
</dbReference>
<accession>A0A645DF82</accession>
<evidence type="ECO:0000259" key="3">
    <source>
        <dbReference type="SMART" id="SM01003"/>
    </source>
</evidence>
<dbReference type="EMBL" id="VSSQ01035794">
    <property type="protein sequence ID" value="MPM88114.1"/>
    <property type="molecule type" value="Genomic_DNA"/>
</dbReference>
<dbReference type="SMART" id="SM01002">
    <property type="entry name" value="AlaDh_PNT_C"/>
    <property type="match status" value="1"/>
</dbReference>
<dbReference type="InterPro" id="IPR036291">
    <property type="entry name" value="NAD(P)-bd_dom_sf"/>
</dbReference>
<dbReference type="InterPro" id="IPR007698">
    <property type="entry name" value="AlaDH/PNT_NAD(H)-bd"/>
</dbReference>
<comment type="caution">
    <text evidence="4">The sequence shown here is derived from an EMBL/GenBank/DDBJ whole genome shotgun (WGS) entry which is preliminary data.</text>
</comment>
<reference evidence="4" key="1">
    <citation type="submission" date="2019-08" db="EMBL/GenBank/DDBJ databases">
        <authorList>
            <person name="Kucharzyk K."/>
            <person name="Murdoch R.W."/>
            <person name="Higgins S."/>
            <person name="Loffler F."/>
        </authorList>
    </citation>
    <scope>NUCLEOTIDE SEQUENCE</scope>
</reference>
<dbReference type="GO" id="GO:0006524">
    <property type="term" value="P:alanine catabolic process"/>
    <property type="evidence" value="ECO:0007669"/>
    <property type="project" value="TreeGrafter"/>
</dbReference>
<dbReference type="Pfam" id="PF01262">
    <property type="entry name" value="AlaDh_PNT_C"/>
    <property type="match status" value="1"/>
</dbReference>
<evidence type="ECO:0000256" key="1">
    <source>
        <dbReference type="ARBA" id="ARBA00023002"/>
    </source>
</evidence>
<dbReference type="GO" id="GO:0000286">
    <property type="term" value="F:alanine dehydrogenase activity"/>
    <property type="evidence" value="ECO:0007669"/>
    <property type="project" value="UniProtKB-EC"/>
</dbReference>
<feature type="domain" description="Alanine dehydrogenase/pyridine nucleotide transhydrogenase N-terminal" evidence="3">
    <location>
        <begin position="1"/>
        <end position="68"/>
    </location>
</feature>
<dbReference type="SUPFAM" id="SSF52283">
    <property type="entry name" value="Formate/glycerate dehydrogenase catalytic domain-like"/>
    <property type="match status" value="1"/>
</dbReference>
<dbReference type="InterPro" id="IPR007886">
    <property type="entry name" value="AlaDH/PNT_N"/>
</dbReference>
<dbReference type="SMART" id="SM01003">
    <property type="entry name" value="AlaDh_PNT_N"/>
    <property type="match status" value="1"/>
</dbReference>
<evidence type="ECO:0000259" key="2">
    <source>
        <dbReference type="SMART" id="SM01002"/>
    </source>
</evidence>
<dbReference type="PANTHER" id="PTHR42795">
    <property type="entry name" value="ALANINE DEHYDROGENASE"/>
    <property type="match status" value="1"/>
</dbReference>
<name>A0A645DF82_9ZZZZ</name>